<dbReference type="InParanoid" id="D2VRU0"/>
<dbReference type="VEuPathDB" id="AmoebaDB:NAEGRDRAFT_71702"/>
<feature type="region of interest" description="Disordered" evidence="1">
    <location>
        <begin position="209"/>
        <end position="238"/>
    </location>
</feature>
<evidence type="ECO:0000256" key="1">
    <source>
        <dbReference type="SAM" id="MobiDB-lite"/>
    </source>
</evidence>
<dbReference type="RefSeq" id="XP_002673192.1">
    <property type="nucleotide sequence ID" value="XM_002673146.1"/>
</dbReference>
<organism evidence="3">
    <name type="scientific">Naegleria gruberi</name>
    <name type="common">Amoeba</name>
    <dbReference type="NCBI Taxonomy" id="5762"/>
    <lineage>
        <taxon>Eukaryota</taxon>
        <taxon>Discoba</taxon>
        <taxon>Heterolobosea</taxon>
        <taxon>Tetramitia</taxon>
        <taxon>Eutetramitia</taxon>
        <taxon>Vahlkampfiidae</taxon>
        <taxon>Naegleria</taxon>
    </lineage>
</organism>
<dbReference type="KEGG" id="ngr:NAEGRDRAFT_71702"/>
<dbReference type="AlphaFoldDB" id="D2VRU0"/>
<sequence>MNHHHHHGNSTAHRHKKRTTTTTNTDMFQGRNFILKSNSVRKACSSSDGHDGKCVVEETRSYFNSRKERLEALIVPAASPSSPEIIFNVLAPKLMNKEPQEASTSCFSHFPIETLKESEFKFVTPKSRENATTACPTNSAGGVSSTIGDIITPSLFEAIYDDTITPNTNITKSSRKSEIAQPNSSPEISLGSLPSDILSSPENIVSSPPLFASRVSSDTNSSSSSSSPTASPKKKKVKLNDKSFEMADFNLVSQESKVGSEKSIVGNFDIQSHSRVFAFEFRLNDLSCEIEEIVCVELLKNGIDFQETGIRFHASIIQKADVDGNGKSYLTDAVTNLSRLIYSNNFFNVDQSPKIVTRSHGKKMDMLLDTLQNIIIGDTFDSYSFLNNLYHLLSEQTIYLYESFKDNIKPLCNEQEILNYFSISANSSNWMCQTCSSNNSTVCSLVECSTTSLLFQRMFQVIEKKRNATQNTDQQQLDDSVISINIDYEEVLNAIKTPPNDFTPKSKNNSTRSGKKFSKIKISPRGIISASNTNNSNSKDAKKSLQLAIRNSPKKSKTIATKPTIEKENTEIPIVQPVECPKIQFVLPQRTSQTASPKTVSSAKLTILKKNNPPIIEWTDQKVEELLTPKTVAILHFFSTCRQKNLDSFFKSPKSSMILQMRPFLSIKDLVNKFSEHPCLGLTNLAQFCKTTFGL</sequence>
<protein>
    <submittedName>
        <fullName evidence="2">Predicted protein</fullName>
    </submittedName>
</protein>
<feature type="compositionally biased region" description="Low complexity" evidence="1">
    <location>
        <begin position="529"/>
        <end position="538"/>
    </location>
</feature>
<dbReference type="Proteomes" id="UP000006671">
    <property type="component" value="Unassembled WGS sequence"/>
</dbReference>
<dbReference type="OrthoDB" id="10642554at2759"/>
<feature type="region of interest" description="Disordered" evidence="1">
    <location>
        <begin position="167"/>
        <end position="193"/>
    </location>
</feature>
<feature type="compositionally biased region" description="Low complexity" evidence="1">
    <location>
        <begin position="212"/>
        <end position="231"/>
    </location>
</feature>
<reference evidence="2 3" key="1">
    <citation type="journal article" date="2010" name="Cell">
        <title>The genome of Naegleria gruberi illuminates early eukaryotic versatility.</title>
        <authorList>
            <person name="Fritz-Laylin L.K."/>
            <person name="Prochnik S.E."/>
            <person name="Ginger M.L."/>
            <person name="Dacks J.B."/>
            <person name="Carpenter M.L."/>
            <person name="Field M.C."/>
            <person name="Kuo A."/>
            <person name="Paredez A."/>
            <person name="Chapman J."/>
            <person name="Pham J."/>
            <person name="Shu S."/>
            <person name="Neupane R."/>
            <person name="Cipriano M."/>
            <person name="Mancuso J."/>
            <person name="Tu H."/>
            <person name="Salamov A."/>
            <person name="Lindquist E."/>
            <person name="Shapiro H."/>
            <person name="Lucas S."/>
            <person name="Grigoriev I.V."/>
            <person name="Cande W.Z."/>
            <person name="Fulton C."/>
            <person name="Rokhsar D.S."/>
            <person name="Dawson S.C."/>
        </authorList>
    </citation>
    <scope>NUCLEOTIDE SEQUENCE [LARGE SCALE GENOMIC DNA]</scope>
    <source>
        <strain evidence="2 3">NEG-M</strain>
    </source>
</reference>
<gene>
    <name evidence="2" type="ORF">NAEGRDRAFT_71702</name>
</gene>
<accession>D2VRU0</accession>
<feature type="region of interest" description="Disordered" evidence="1">
    <location>
        <begin position="1"/>
        <end position="28"/>
    </location>
</feature>
<name>D2VRU0_NAEGR</name>
<feature type="compositionally biased region" description="Basic residues" evidence="1">
    <location>
        <begin position="1"/>
        <end position="19"/>
    </location>
</feature>
<dbReference type="EMBL" id="GG738892">
    <property type="protein sequence ID" value="EFC40448.1"/>
    <property type="molecule type" value="Genomic_DNA"/>
</dbReference>
<feature type="compositionally biased region" description="Polar residues" evidence="1">
    <location>
        <begin position="503"/>
        <end position="512"/>
    </location>
</feature>
<dbReference type="GeneID" id="8851020"/>
<evidence type="ECO:0000313" key="3">
    <source>
        <dbReference type="Proteomes" id="UP000006671"/>
    </source>
</evidence>
<evidence type="ECO:0000313" key="2">
    <source>
        <dbReference type="EMBL" id="EFC40448.1"/>
    </source>
</evidence>
<proteinExistence type="predicted"/>
<feature type="region of interest" description="Disordered" evidence="1">
    <location>
        <begin position="497"/>
        <end position="559"/>
    </location>
</feature>
<keyword evidence="3" id="KW-1185">Reference proteome</keyword>